<dbReference type="InterPro" id="IPR018723">
    <property type="entry name" value="DUF2254_membrane"/>
</dbReference>
<keyword evidence="2" id="KW-1185">Reference proteome</keyword>
<dbReference type="Proteomes" id="UP001139028">
    <property type="component" value="Unassembled WGS sequence"/>
</dbReference>
<dbReference type="EMBL" id="JALBWM010000068">
    <property type="protein sequence ID" value="MCO1335540.1"/>
    <property type="molecule type" value="Genomic_DNA"/>
</dbReference>
<reference evidence="1" key="1">
    <citation type="journal article" date="2022" name="Arch. Microbiol.">
        <title>Microbulbifer okhotskensis sp. nov., isolated from a deep bottom sediment of the Okhotsk Sea.</title>
        <authorList>
            <person name="Romanenko L."/>
            <person name="Kurilenko V."/>
            <person name="Otstavnykh N."/>
            <person name="Velansky P."/>
            <person name="Isaeva M."/>
            <person name="Mikhailov V."/>
        </authorList>
    </citation>
    <scope>NUCLEOTIDE SEQUENCE</scope>
    <source>
        <strain evidence="1">OS29</strain>
    </source>
</reference>
<sequence>MFFHTAAVPTSSPRLSPSINNPLTAYAYIDRLAEGSIIVLKQPEAANYFTDATGELRLISNKFEFIHLLSASLDEVVEHGRVSGVFIRHLLVSKEE</sequence>
<dbReference type="RefSeq" id="WP_252470353.1">
    <property type="nucleotide sequence ID" value="NZ_JALBWM010000068.1"/>
</dbReference>
<evidence type="ECO:0000313" key="1">
    <source>
        <dbReference type="EMBL" id="MCO1335540.1"/>
    </source>
</evidence>
<organism evidence="1 2">
    <name type="scientific">Microbulbifer okhotskensis</name>
    <dbReference type="NCBI Taxonomy" id="2926617"/>
    <lineage>
        <taxon>Bacteria</taxon>
        <taxon>Pseudomonadati</taxon>
        <taxon>Pseudomonadota</taxon>
        <taxon>Gammaproteobacteria</taxon>
        <taxon>Cellvibrionales</taxon>
        <taxon>Microbulbiferaceae</taxon>
        <taxon>Microbulbifer</taxon>
    </lineage>
</organism>
<proteinExistence type="predicted"/>
<evidence type="ECO:0000313" key="2">
    <source>
        <dbReference type="Proteomes" id="UP001139028"/>
    </source>
</evidence>
<name>A0A9X2EQM0_9GAMM</name>
<gene>
    <name evidence="1" type="ORF">MO867_14465</name>
</gene>
<accession>A0A9X2EQM0</accession>
<protein>
    <submittedName>
        <fullName evidence="1">DUF2254 domain-containing protein</fullName>
    </submittedName>
</protein>
<comment type="caution">
    <text evidence="1">The sequence shown here is derived from an EMBL/GenBank/DDBJ whole genome shotgun (WGS) entry which is preliminary data.</text>
</comment>
<dbReference type="Pfam" id="PF10011">
    <property type="entry name" value="DUF2254"/>
    <property type="match status" value="1"/>
</dbReference>
<dbReference type="AlphaFoldDB" id="A0A9X2EQM0"/>